<proteinExistence type="predicted"/>
<reference evidence="1 2" key="1">
    <citation type="submission" date="2023-12" db="EMBL/GenBank/DDBJ databases">
        <title>Novel species of the genus Arcicella isolated from rivers.</title>
        <authorList>
            <person name="Lu H."/>
        </authorList>
    </citation>
    <scope>NUCLEOTIDE SEQUENCE [LARGE SCALE GENOMIC DNA]</scope>
    <source>
        <strain evidence="1 2">KCTC 23307</strain>
    </source>
</reference>
<name>A0ABU5QBM6_9BACT</name>
<evidence type="ECO:0000313" key="1">
    <source>
        <dbReference type="EMBL" id="MEA5140008.1"/>
    </source>
</evidence>
<dbReference type="RefSeq" id="WP_323297166.1">
    <property type="nucleotide sequence ID" value="NZ_JAYFUM010000014.1"/>
</dbReference>
<protein>
    <submittedName>
        <fullName evidence="1">Uncharacterized protein</fullName>
    </submittedName>
</protein>
<keyword evidence="2" id="KW-1185">Reference proteome</keyword>
<sequence length="112" mass="13302">MKYCIIVCSFLLTFSTVSKKNERWEKCGKIEYSLTKTSWNPKADTFQYLYIKHHFVDINRDTLYSLRYKILPDLGRDVVKTHSGTWICIGNHKIYKTKCDLVKAYAFRKGDY</sequence>
<gene>
    <name evidence="1" type="ORF">VB248_12730</name>
</gene>
<dbReference type="EMBL" id="JAYFUM010000014">
    <property type="protein sequence ID" value="MEA5140008.1"/>
    <property type="molecule type" value="Genomic_DNA"/>
</dbReference>
<evidence type="ECO:0000313" key="2">
    <source>
        <dbReference type="Proteomes" id="UP001302949"/>
    </source>
</evidence>
<organism evidence="1 2">
    <name type="scientific">Arcicella rigui</name>
    <dbReference type="NCBI Taxonomy" id="797020"/>
    <lineage>
        <taxon>Bacteria</taxon>
        <taxon>Pseudomonadati</taxon>
        <taxon>Bacteroidota</taxon>
        <taxon>Cytophagia</taxon>
        <taxon>Cytophagales</taxon>
        <taxon>Flectobacillaceae</taxon>
        <taxon>Arcicella</taxon>
    </lineage>
</organism>
<comment type="caution">
    <text evidence="1">The sequence shown here is derived from an EMBL/GenBank/DDBJ whole genome shotgun (WGS) entry which is preliminary data.</text>
</comment>
<dbReference type="Proteomes" id="UP001302949">
    <property type="component" value="Unassembled WGS sequence"/>
</dbReference>
<accession>A0ABU5QBM6</accession>